<dbReference type="OrthoDB" id="275270at2"/>
<proteinExistence type="predicted"/>
<feature type="signal peptide" evidence="2">
    <location>
        <begin position="1"/>
        <end position="34"/>
    </location>
</feature>
<comment type="caution">
    <text evidence="3">The sequence shown here is derived from an EMBL/GenBank/DDBJ whole genome shotgun (WGS) entry which is preliminary data.</text>
</comment>
<dbReference type="AlphaFoldDB" id="A0A3N1GW63"/>
<evidence type="ECO:0000313" key="4">
    <source>
        <dbReference type="Proteomes" id="UP000271683"/>
    </source>
</evidence>
<evidence type="ECO:0000313" key="3">
    <source>
        <dbReference type="EMBL" id="ROP34412.1"/>
    </source>
</evidence>
<dbReference type="EMBL" id="RJKL01000001">
    <property type="protein sequence ID" value="ROP34412.1"/>
    <property type="molecule type" value="Genomic_DNA"/>
</dbReference>
<keyword evidence="2" id="KW-0732">Signal</keyword>
<organism evidence="3 4">
    <name type="scientific">Couchioplanes caeruleus</name>
    <dbReference type="NCBI Taxonomy" id="56438"/>
    <lineage>
        <taxon>Bacteria</taxon>
        <taxon>Bacillati</taxon>
        <taxon>Actinomycetota</taxon>
        <taxon>Actinomycetes</taxon>
        <taxon>Micromonosporales</taxon>
        <taxon>Micromonosporaceae</taxon>
        <taxon>Couchioplanes</taxon>
    </lineage>
</organism>
<name>A0A3N1GW63_9ACTN</name>
<evidence type="ECO:0000256" key="2">
    <source>
        <dbReference type="SAM" id="SignalP"/>
    </source>
</evidence>
<evidence type="ECO:0000256" key="1">
    <source>
        <dbReference type="SAM" id="MobiDB-lite"/>
    </source>
</evidence>
<reference evidence="3 4" key="1">
    <citation type="submission" date="2018-11" db="EMBL/GenBank/DDBJ databases">
        <title>Sequencing the genomes of 1000 actinobacteria strains.</title>
        <authorList>
            <person name="Klenk H.-P."/>
        </authorList>
    </citation>
    <scope>NUCLEOTIDE SEQUENCE [LARGE SCALE GENOMIC DNA]</scope>
    <source>
        <strain evidence="3 4">DSM 43634</strain>
    </source>
</reference>
<feature type="chain" id="PRO_5018259808" evidence="2">
    <location>
        <begin position="35"/>
        <end position="744"/>
    </location>
</feature>
<dbReference type="Pfam" id="PF20773">
    <property type="entry name" value="InhA-like_MAM"/>
    <property type="match status" value="1"/>
</dbReference>
<accession>A0A3N1GW63</accession>
<dbReference type="Proteomes" id="UP000271683">
    <property type="component" value="Unassembled WGS sequence"/>
</dbReference>
<feature type="region of interest" description="Disordered" evidence="1">
    <location>
        <begin position="70"/>
        <end position="120"/>
    </location>
</feature>
<sequence>MAVASYAVRASLRLSAATLLTAPLLLTPASPSHAGRAVDAGLTSSAGTTANADAREAGTANADAREAGTTANAGMREAGSAHTPVTSVMDDVREPSRRTYSTTGLGTRPPGFARRAAPTPPTGTVREWLALDDVEGRFYRKDYTLRGIGEHIEVWVANHLAFPAGDCRPAVSTEVTDARIADLVREFDTTIYPRETAAFSTPPDRDGTDALVSGDYTGAGGRTVTLIDNIRDDNYYDFPEAATYIAGFFSSQFNELVDRNVMTIDAYDWKHRTGAAPPNEPTDDLCTSRPARPRMYEGTFAHEWQHLLQYYTDPGEDLWVNEGLSDYAQSLVGYADGTATVHHPGADAHLVCFQGFAVVRTAFNANPRDCGGAQNSLNLWNEGKPEEVLADYGHAYQFMLYLRDRFGPAVLSRLHRDRERQGLAAVQEALGSGEPLYGVLHDFQTMTLVDKVVGDGTMTGVPRERVSVPGLRSTINLANPASYDRPGAAPNGADYVRLRDAAGRSLTGNALRSVRFRGARTLPPLPLTWRVRDGALFSGDASDTDATAVVSVRVPKGKPTLNLRAKYGAEERYDYGYVTVSTDGGRTYQAIPGDRTVPGPLGPGVTGRTDGFVPHRYDLSAYAGTTILLGFRYVSDGAVNEGGWYVDDVAVETRQVSDGSSLRGFRSPSQIRPVAVHAWHVRLIGLDDAGRRARQVPADQFAALRSYPKVVAVVAYDEPSGELTQYAPYTLVVNGVTQPGGRTP</sequence>
<gene>
    <name evidence="3" type="ORF">EDD30_7499</name>
</gene>
<protein>
    <submittedName>
        <fullName evidence="3">Immune inhibitor A peptidase M6</fullName>
    </submittedName>
</protein>